<feature type="transmembrane region" description="Helical" evidence="8">
    <location>
        <begin position="213"/>
        <end position="233"/>
    </location>
</feature>
<evidence type="ECO:0000256" key="3">
    <source>
        <dbReference type="ARBA" id="ARBA00022448"/>
    </source>
</evidence>
<sequence>MSSSEKEININNTKIPAIYQLNQEDTNWLITSSFIIFTMQTGFGLLESGCISLKNEVNIMMKNIVDIVLGGFTYWLFGYGLSFGRSPYTNSFIAFGDFAVDADVGDPLMGPRFAAFIFQLSFATTATTIVSGAMAERCNFKAYCLFSFLNTVVYCVPAGWVWGEHGFLNKLGVVDIAGSGPVHVVGGGSAFASAFMLGPRLGRYINGTGSLPLGSPINCCMGLFVLWWGWLAFNSGSTYGLSGSKWGYAAKACVNTMLSSFGGGLFGLIYSLAFQNGSVDILHLINGVLGSLVAVTAGCYLYHSWESILIGFVGAFLSCIGQPWFDHLGLDDPVGASSVHGLCGIWGVISVGLFAVSPEPLTTTNGRNGLFYGGGWYLLGVQCLACMCLGAWAIITTLVLLWFVNIIIPIRMKEYEELLGADLVEHHILHKNVGVHEAMTVLYSMHDDLKELKDVPEVGNNPGHEAFLRGMYSQVSGKELFVKNSVRLDHLDIFTVEENARPEETYTRRITPKKPSTKRFGWI</sequence>
<reference evidence="10 11" key="1">
    <citation type="submission" date="2023-10" db="EMBL/GenBank/DDBJ databases">
        <title>Genomes of two closely related lineages of the louse Polyplax serrata with different host specificities.</title>
        <authorList>
            <person name="Martinu J."/>
            <person name="Tarabai H."/>
            <person name="Stefka J."/>
            <person name="Hypsa V."/>
        </authorList>
    </citation>
    <scope>NUCLEOTIDE SEQUENCE [LARGE SCALE GENOMIC DNA]</scope>
    <source>
        <strain evidence="10">HR10_N</strain>
    </source>
</reference>
<feature type="domain" description="Ammonium transporter AmtB-like" evidence="9">
    <location>
        <begin position="28"/>
        <end position="427"/>
    </location>
</feature>
<evidence type="ECO:0000256" key="2">
    <source>
        <dbReference type="ARBA" id="ARBA00005887"/>
    </source>
</evidence>
<feature type="transmembrane region" description="Helical" evidence="8">
    <location>
        <begin position="248"/>
        <end position="269"/>
    </location>
</feature>
<dbReference type="Pfam" id="PF00909">
    <property type="entry name" value="Ammonium_transp"/>
    <property type="match status" value="1"/>
</dbReference>
<evidence type="ECO:0000256" key="8">
    <source>
        <dbReference type="RuleBase" id="RU362002"/>
    </source>
</evidence>
<protein>
    <recommendedName>
        <fullName evidence="8">Ammonium transporter</fullName>
    </recommendedName>
</protein>
<evidence type="ECO:0000313" key="10">
    <source>
        <dbReference type="EMBL" id="KAK6636427.1"/>
    </source>
</evidence>
<keyword evidence="3 8" id="KW-0813">Transport</keyword>
<dbReference type="EMBL" id="JAWJWE010000004">
    <property type="protein sequence ID" value="KAK6636427.1"/>
    <property type="molecule type" value="Genomic_DNA"/>
</dbReference>
<accession>A0AAN8Q4A2</accession>
<dbReference type="InterPro" id="IPR029020">
    <property type="entry name" value="Ammonium/urea_transptr"/>
</dbReference>
<feature type="transmembrane region" description="Helical" evidence="8">
    <location>
        <begin position="28"/>
        <end position="51"/>
    </location>
</feature>
<dbReference type="Proteomes" id="UP001372834">
    <property type="component" value="Unassembled WGS sequence"/>
</dbReference>
<feature type="transmembrane region" description="Helical" evidence="8">
    <location>
        <begin position="182"/>
        <end position="201"/>
    </location>
</feature>
<proteinExistence type="inferred from homology"/>
<keyword evidence="7 8" id="KW-0924">Ammonia transport</keyword>
<dbReference type="Gene3D" id="1.10.3430.10">
    <property type="entry name" value="Ammonium transporter AmtB like domains"/>
    <property type="match status" value="1"/>
</dbReference>
<dbReference type="PANTHER" id="PTHR11730">
    <property type="entry name" value="AMMONIUM TRANSPORTER"/>
    <property type="match status" value="1"/>
</dbReference>
<evidence type="ECO:0000256" key="6">
    <source>
        <dbReference type="ARBA" id="ARBA00023136"/>
    </source>
</evidence>
<dbReference type="NCBIfam" id="TIGR00836">
    <property type="entry name" value="amt"/>
    <property type="match status" value="1"/>
</dbReference>
<feature type="transmembrane region" description="Helical" evidence="8">
    <location>
        <begin position="281"/>
        <end position="302"/>
    </location>
</feature>
<feature type="transmembrane region" description="Helical" evidence="8">
    <location>
        <begin position="376"/>
        <end position="404"/>
    </location>
</feature>
<dbReference type="PANTHER" id="PTHR11730:SF58">
    <property type="entry name" value="AMMONIUM TRANSPORTER"/>
    <property type="match status" value="1"/>
</dbReference>
<dbReference type="GO" id="GO:0005886">
    <property type="term" value="C:plasma membrane"/>
    <property type="evidence" value="ECO:0007669"/>
    <property type="project" value="UniProtKB-SubCell"/>
</dbReference>
<dbReference type="FunFam" id="1.10.3430.10:FF:000008">
    <property type="entry name" value="Ammonium transporter"/>
    <property type="match status" value="1"/>
</dbReference>
<dbReference type="SUPFAM" id="SSF111352">
    <property type="entry name" value="Ammonium transporter"/>
    <property type="match status" value="1"/>
</dbReference>
<dbReference type="InterPro" id="IPR001905">
    <property type="entry name" value="Ammonium_transpt"/>
</dbReference>
<organism evidence="10 11">
    <name type="scientific">Polyplax serrata</name>
    <name type="common">Common mouse louse</name>
    <dbReference type="NCBI Taxonomy" id="468196"/>
    <lineage>
        <taxon>Eukaryota</taxon>
        <taxon>Metazoa</taxon>
        <taxon>Ecdysozoa</taxon>
        <taxon>Arthropoda</taxon>
        <taxon>Hexapoda</taxon>
        <taxon>Insecta</taxon>
        <taxon>Pterygota</taxon>
        <taxon>Neoptera</taxon>
        <taxon>Paraneoptera</taxon>
        <taxon>Psocodea</taxon>
        <taxon>Troctomorpha</taxon>
        <taxon>Phthiraptera</taxon>
        <taxon>Anoplura</taxon>
        <taxon>Polyplacidae</taxon>
        <taxon>Polyplax</taxon>
    </lineage>
</organism>
<dbReference type="InterPro" id="IPR024041">
    <property type="entry name" value="NH4_transpt_AmtB-like_dom"/>
</dbReference>
<evidence type="ECO:0000256" key="7">
    <source>
        <dbReference type="ARBA" id="ARBA00023177"/>
    </source>
</evidence>
<gene>
    <name evidence="10" type="ORF">RUM43_010088</name>
</gene>
<feature type="transmembrane region" description="Helical" evidence="8">
    <location>
        <begin position="308"/>
        <end position="325"/>
    </location>
</feature>
<comment type="caution">
    <text evidence="10">The sequence shown here is derived from an EMBL/GenBank/DDBJ whole genome shotgun (WGS) entry which is preliminary data.</text>
</comment>
<feature type="transmembrane region" description="Helical" evidence="8">
    <location>
        <begin position="63"/>
        <end position="81"/>
    </location>
</feature>
<feature type="transmembrane region" description="Helical" evidence="8">
    <location>
        <begin position="337"/>
        <end position="356"/>
    </location>
</feature>
<comment type="similarity">
    <text evidence="2 8">Belongs to the ammonia transporter channel (TC 1.A.11.2) family.</text>
</comment>
<feature type="transmembrane region" description="Helical" evidence="8">
    <location>
        <begin position="113"/>
        <end position="135"/>
    </location>
</feature>
<evidence type="ECO:0000313" key="11">
    <source>
        <dbReference type="Proteomes" id="UP001372834"/>
    </source>
</evidence>
<evidence type="ECO:0000256" key="5">
    <source>
        <dbReference type="ARBA" id="ARBA00022989"/>
    </source>
</evidence>
<keyword evidence="4 8" id="KW-0812">Transmembrane</keyword>
<comment type="subcellular location">
    <subcellularLocation>
        <location evidence="8">Cell membrane</location>
        <topology evidence="8">Multi-pass membrane protein</topology>
    </subcellularLocation>
    <subcellularLocation>
        <location evidence="1">Membrane</location>
        <topology evidence="1">Multi-pass membrane protein</topology>
    </subcellularLocation>
</comment>
<name>A0AAN8Q4A2_POLSC</name>
<evidence type="ECO:0000256" key="1">
    <source>
        <dbReference type="ARBA" id="ARBA00004141"/>
    </source>
</evidence>
<evidence type="ECO:0000259" key="9">
    <source>
        <dbReference type="Pfam" id="PF00909"/>
    </source>
</evidence>
<dbReference type="GO" id="GO:0097272">
    <property type="term" value="P:ammonium homeostasis"/>
    <property type="evidence" value="ECO:0007669"/>
    <property type="project" value="TreeGrafter"/>
</dbReference>
<evidence type="ECO:0000256" key="4">
    <source>
        <dbReference type="ARBA" id="ARBA00022692"/>
    </source>
</evidence>
<keyword evidence="6 8" id="KW-0472">Membrane</keyword>
<dbReference type="GO" id="GO:0008519">
    <property type="term" value="F:ammonium channel activity"/>
    <property type="evidence" value="ECO:0007669"/>
    <property type="project" value="InterPro"/>
</dbReference>
<keyword evidence="5 8" id="KW-1133">Transmembrane helix</keyword>
<feature type="transmembrane region" description="Helical" evidence="8">
    <location>
        <begin position="142"/>
        <end position="162"/>
    </location>
</feature>
<dbReference type="AlphaFoldDB" id="A0AAN8Q4A2"/>